<dbReference type="Proteomes" id="UP001642464">
    <property type="component" value="Unassembled WGS sequence"/>
</dbReference>
<proteinExistence type="predicted"/>
<dbReference type="PANTHER" id="PTHR12286">
    <property type="entry name" value="SACCHAROPINE DEHYDROGENASE-LIKE OXIDOREDUCTASE"/>
    <property type="match status" value="1"/>
</dbReference>
<dbReference type="EMBL" id="CAXAMM010014891">
    <property type="protein sequence ID" value="CAK9034918.1"/>
    <property type="molecule type" value="Genomic_DNA"/>
</dbReference>
<evidence type="ECO:0000313" key="2">
    <source>
        <dbReference type="Proteomes" id="UP001642464"/>
    </source>
</evidence>
<protein>
    <submittedName>
        <fullName evidence="1">Trans-acting enoyl reductase MT2525</fullName>
    </submittedName>
</protein>
<dbReference type="InterPro" id="IPR051276">
    <property type="entry name" value="Saccharopine_DH-like_oxidrdct"/>
</dbReference>
<organism evidence="1 2">
    <name type="scientific">Durusdinium trenchii</name>
    <dbReference type="NCBI Taxonomy" id="1381693"/>
    <lineage>
        <taxon>Eukaryota</taxon>
        <taxon>Sar</taxon>
        <taxon>Alveolata</taxon>
        <taxon>Dinophyceae</taxon>
        <taxon>Suessiales</taxon>
        <taxon>Symbiodiniaceae</taxon>
        <taxon>Durusdinium</taxon>
    </lineage>
</organism>
<keyword evidence="2" id="KW-1185">Reference proteome</keyword>
<accession>A0ABP0L6W5</accession>
<sequence>MESLKRLTALLTAVAAHKFDLILYGADAWRNAGNRSHLEDVVSQLTDVKSKPDVLVAALDGHSDPKDWLKSTRAVITAAGPFSIHGGEELLRAAAELGVHYADTSDEFYWQRWMIDRYDQVVLSSGFCVLAGDLGAQLALRPLQNRSADASVASLDAWLEGYNGGVSAGVIHTAEAMKNASFPKAWETDPYVLAPNATADLRKDTKVEGMHYPSWVSGEGVVVPNIFGPYDARLLRRSFVQLEQAVTLRVGATAGMYPKWTAFIAEHPGSWSKLTKCPTETVYKDGKGRERGCTRFKFGVMDAVLRQQGSGVLLSGHGDPGYRFTAVGLAETGLCLAGKTSKCPKPLGCFGVLTPMAALEATVLPLSLVGWSGVQIWLMRACRVCNHENVRLTTMFWSTRFWQLHATAFPA</sequence>
<dbReference type="Gene3D" id="3.40.50.720">
    <property type="entry name" value="NAD(P)-binding Rossmann-like Domain"/>
    <property type="match status" value="1"/>
</dbReference>
<dbReference type="PANTHER" id="PTHR12286:SF5">
    <property type="entry name" value="SACCHAROPINE DEHYDROGENASE-LIKE OXIDOREDUCTASE"/>
    <property type="match status" value="1"/>
</dbReference>
<comment type="caution">
    <text evidence="1">The sequence shown here is derived from an EMBL/GenBank/DDBJ whole genome shotgun (WGS) entry which is preliminary data.</text>
</comment>
<gene>
    <name evidence="1" type="ORF">SCF082_LOCUS21065</name>
</gene>
<name>A0ABP0L6W5_9DINO</name>
<evidence type="ECO:0000313" key="1">
    <source>
        <dbReference type="EMBL" id="CAK9034918.1"/>
    </source>
</evidence>
<reference evidence="1 2" key="1">
    <citation type="submission" date="2024-02" db="EMBL/GenBank/DDBJ databases">
        <authorList>
            <person name="Chen Y."/>
            <person name="Shah S."/>
            <person name="Dougan E. K."/>
            <person name="Thang M."/>
            <person name="Chan C."/>
        </authorList>
    </citation>
    <scope>NUCLEOTIDE SEQUENCE [LARGE SCALE GENOMIC DNA]</scope>
</reference>